<accession>A0A0F9SEJ1</accession>
<protein>
    <submittedName>
        <fullName evidence="2">Uncharacterized protein</fullName>
    </submittedName>
</protein>
<evidence type="ECO:0000313" key="2">
    <source>
        <dbReference type="EMBL" id="KKN27788.1"/>
    </source>
</evidence>
<keyword evidence="1" id="KW-1133">Transmembrane helix</keyword>
<organism evidence="2">
    <name type="scientific">marine sediment metagenome</name>
    <dbReference type="NCBI Taxonomy" id="412755"/>
    <lineage>
        <taxon>unclassified sequences</taxon>
        <taxon>metagenomes</taxon>
        <taxon>ecological metagenomes</taxon>
    </lineage>
</organism>
<sequence length="73" mass="7999">MPFNSVNNKSPDIPSIVYQVEIRLSSSTDITKSGEVVPNSSEGFGERIVIMGKVVSLIMLTSFKFVLPYVSFA</sequence>
<comment type="caution">
    <text evidence="2">The sequence shown here is derived from an EMBL/GenBank/DDBJ whole genome shotgun (WGS) entry which is preliminary data.</text>
</comment>
<name>A0A0F9SEJ1_9ZZZZ</name>
<feature type="transmembrane region" description="Helical" evidence="1">
    <location>
        <begin position="48"/>
        <end position="67"/>
    </location>
</feature>
<proteinExistence type="predicted"/>
<keyword evidence="1" id="KW-0472">Membrane</keyword>
<dbReference type="AlphaFoldDB" id="A0A0F9SEJ1"/>
<reference evidence="2" key="1">
    <citation type="journal article" date="2015" name="Nature">
        <title>Complex archaea that bridge the gap between prokaryotes and eukaryotes.</title>
        <authorList>
            <person name="Spang A."/>
            <person name="Saw J.H."/>
            <person name="Jorgensen S.L."/>
            <person name="Zaremba-Niedzwiedzka K."/>
            <person name="Martijn J."/>
            <person name="Lind A.E."/>
            <person name="van Eijk R."/>
            <person name="Schleper C."/>
            <person name="Guy L."/>
            <person name="Ettema T.J."/>
        </authorList>
    </citation>
    <scope>NUCLEOTIDE SEQUENCE</scope>
</reference>
<evidence type="ECO:0000256" key="1">
    <source>
        <dbReference type="SAM" id="Phobius"/>
    </source>
</evidence>
<keyword evidence="1" id="KW-0812">Transmembrane</keyword>
<dbReference type="EMBL" id="LAZR01002613">
    <property type="protein sequence ID" value="KKN27788.1"/>
    <property type="molecule type" value="Genomic_DNA"/>
</dbReference>
<gene>
    <name evidence="2" type="ORF">LCGC14_0860920</name>
</gene>